<dbReference type="SUPFAM" id="SSF51735">
    <property type="entry name" value="NAD(P)-binding Rossmann-fold domains"/>
    <property type="match status" value="1"/>
</dbReference>
<dbReference type="PANTHER" id="PTHR22981">
    <property type="entry name" value="3-HYDROXYISOBUTYRATE DEHYDROGENASE-RELATED"/>
    <property type="match status" value="1"/>
</dbReference>
<evidence type="ECO:0008006" key="7">
    <source>
        <dbReference type="Google" id="ProtNLM"/>
    </source>
</evidence>
<sequence>MVEVGSVGIIGTGQIGSRMARRLLRAGYRVVTHDIDTKAMEGIAGAIKVESAADVARDCDLVITCVTDHHAVRDVVMGPGGILEVVRPHHLVIETTTSTPVITREVAAALREHGADLVDAPVSRGVPAAENGTLSIMLGGYAASRERARPVLDQLGTDIILTGEVGTGHIAKAMNMMVMAVNFTATMEFMHMAHSLGIPREESIAHFAAGPGRTFLLEHHWPRYILPATYNSGFTLGLMWKDLRIASEIAVDSGQVPLLGERVTSLYRWAAITGMAEADNTRLVEFTDQARGSPSSVRPRVPSKDVLKRLDQALFAAVHLGTLEALAVSRAAGLEPEQLLAVLNVSSGGSAVSNGEHGGYENLELLYANTKQVGLIAAENGDFCFLTSLVLQILAMELRELPRIATDEVIIDFMQRRMGRGAGGQGSGS</sequence>
<dbReference type="Pfam" id="PF03446">
    <property type="entry name" value="NAD_binding_2"/>
    <property type="match status" value="1"/>
</dbReference>
<accession>A0A2N7UB43</accession>
<dbReference type="EMBL" id="PNRF01000006">
    <property type="protein sequence ID" value="PMR77659.1"/>
    <property type="molecule type" value="Genomic_DNA"/>
</dbReference>
<keyword evidence="2" id="KW-0520">NAD</keyword>
<name>A0A2N7UB43_9GAMM</name>
<dbReference type="InterPro" id="IPR036291">
    <property type="entry name" value="NAD(P)-bd_dom_sf"/>
</dbReference>
<evidence type="ECO:0000259" key="4">
    <source>
        <dbReference type="Pfam" id="PF14833"/>
    </source>
</evidence>
<dbReference type="GO" id="GO:0051287">
    <property type="term" value="F:NAD binding"/>
    <property type="evidence" value="ECO:0007669"/>
    <property type="project" value="InterPro"/>
</dbReference>
<dbReference type="InterPro" id="IPR029154">
    <property type="entry name" value="HIBADH-like_NADP-bd"/>
</dbReference>
<dbReference type="AlphaFoldDB" id="A0A2N7UB43"/>
<evidence type="ECO:0000313" key="6">
    <source>
        <dbReference type="Proteomes" id="UP000235803"/>
    </source>
</evidence>
<feature type="domain" description="6-phosphogluconate dehydrogenase NADP-binding" evidence="3">
    <location>
        <begin position="7"/>
        <end position="163"/>
    </location>
</feature>
<dbReference type="GO" id="GO:0050661">
    <property type="term" value="F:NADP binding"/>
    <property type="evidence" value="ECO:0007669"/>
    <property type="project" value="InterPro"/>
</dbReference>
<dbReference type="InterPro" id="IPR006115">
    <property type="entry name" value="6PGDH_NADP-bd"/>
</dbReference>
<feature type="domain" description="3-hydroxyisobutyrate dehydrogenase-like NAD-binding" evidence="4">
    <location>
        <begin position="166"/>
        <end position="285"/>
    </location>
</feature>
<keyword evidence="1" id="KW-0560">Oxidoreductase</keyword>
<dbReference type="PANTHER" id="PTHR22981:SF7">
    <property type="entry name" value="3-HYDROXYISOBUTYRATE DEHYDROGENASE, MITOCHONDRIAL"/>
    <property type="match status" value="1"/>
</dbReference>
<evidence type="ECO:0000256" key="2">
    <source>
        <dbReference type="ARBA" id="ARBA00023027"/>
    </source>
</evidence>
<gene>
    <name evidence="5" type="ORF">C1H69_01905</name>
</gene>
<keyword evidence="6" id="KW-1185">Reference proteome</keyword>
<dbReference type="RefSeq" id="WP_102651731.1">
    <property type="nucleotide sequence ID" value="NZ_PNRF01000006.1"/>
</dbReference>
<comment type="caution">
    <text evidence="5">The sequence shown here is derived from an EMBL/GenBank/DDBJ whole genome shotgun (WGS) entry which is preliminary data.</text>
</comment>
<dbReference type="InterPro" id="IPR029752">
    <property type="entry name" value="D-isomer_DH_CS1"/>
</dbReference>
<dbReference type="Pfam" id="PF14833">
    <property type="entry name" value="NAD_binding_11"/>
    <property type="match status" value="1"/>
</dbReference>
<reference evidence="5 6" key="1">
    <citation type="submission" date="2018-01" db="EMBL/GenBank/DDBJ databases">
        <title>Halomonas endophytica sp. nov., isolated from storage liquid in the stems of Populus euphratica.</title>
        <authorList>
            <person name="Chen C."/>
        </authorList>
    </citation>
    <scope>NUCLEOTIDE SEQUENCE [LARGE SCALE GENOMIC DNA]</scope>
    <source>
        <strain evidence="5 6">MC28</strain>
    </source>
</reference>
<evidence type="ECO:0000313" key="5">
    <source>
        <dbReference type="EMBL" id="PMR77659.1"/>
    </source>
</evidence>
<protein>
    <recommendedName>
        <fullName evidence="7">NAD(P)-dependent oxidoreductase</fullName>
    </recommendedName>
</protein>
<dbReference type="Gene3D" id="3.40.50.720">
    <property type="entry name" value="NAD(P)-binding Rossmann-like Domain"/>
    <property type="match status" value="1"/>
</dbReference>
<dbReference type="Gene3D" id="1.10.1040.10">
    <property type="entry name" value="N-(1-d-carboxylethyl)-l-norvaline Dehydrogenase, domain 2"/>
    <property type="match status" value="2"/>
</dbReference>
<organism evidence="5 6">
    <name type="scientific">Billgrantia endophytica</name>
    <dbReference type="NCBI Taxonomy" id="2033802"/>
    <lineage>
        <taxon>Bacteria</taxon>
        <taxon>Pseudomonadati</taxon>
        <taxon>Pseudomonadota</taxon>
        <taxon>Gammaproteobacteria</taxon>
        <taxon>Oceanospirillales</taxon>
        <taxon>Halomonadaceae</taxon>
        <taxon>Billgrantia</taxon>
    </lineage>
</organism>
<dbReference type="SUPFAM" id="SSF48179">
    <property type="entry name" value="6-phosphogluconate dehydrogenase C-terminal domain-like"/>
    <property type="match status" value="2"/>
</dbReference>
<proteinExistence type="predicted"/>
<dbReference type="GO" id="GO:0016616">
    <property type="term" value="F:oxidoreductase activity, acting on the CH-OH group of donors, NAD or NADP as acceptor"/>
    <property type="evidence" value="ECO:0007669"/>
    <property type="project" value="UniProtKB-ARBA"/>
</dbReference>
<evidence type="ECO:0000259" key="3">
    <source>
        <dbReference type="Pfam" id="PF03446"/>
    </source>
</evidence>
<dbReference type="InterPro" id="IPR008927">
    <property type="entry name" value="6-PGluconate_DH-like_C_sf"/>
</dbReference>
<dbReference type="InterPro" id="IPR013328">
    <property type="entry name" value="6PGD_dom2"/>
</dbReference>
<dbReference type="OrthoDB" id="9786703at2"/>
<evidence type="ECO:0000256" key="1">
    <source>
        <dbReference type="ARBA" id="ARBA00023002"/>
    </source>
</evidence>
<dbReference type="PROSITE" id="PS00065">
    <property type="entry name" value="D_2_HYDROXYACID_DH_1"/>
    <property type="match status" value="1"/>
</dbReference>
<dbReference type="Proteomes" id="UP000235803">
    <property type="component" value="Unassembled WGS sequence"/>
</dbReference>